<name>A0A1N7ADZ4_9BACI</name>
<dbReference type="STRING" id="1017273.SAMN05443094_107170"/>
<dbReference type="Proteomes" id="UP000186385">
    <property type="component" value="Unassembled WGS sequence"/>
</dbReference>
<keyword evidence="2" id="KW-0812">Transmembrane</keyword>
<keyword evidence="6" id="KW-1185">Reference proteome</keyword>
<reference evidence="3" key="3">
    <citation type="submission" date="2017-03" db="EMBL/GenBank/DDBJ databases">
        <authorList>
            <person name="Dastager S.G."/>
            <person name="Neurgaonkar P.S."/>
            <person name="Dharne M.S."/>
        </authorList>
    </citation>
    <scope>NUCLEOTIDE SEQUENCE</scope>
    <source>
        <strain evidence="3">DSM 25145</strain>
    </source>
</reference>
<accession>A0A1N7ADZ4</accession>
<dbReference type="Proteomes" id="UP000215545">
    <property type="component" value="Unassembled WGS sequence"/>
</dbReference>
<dbReference type="EMBL" id="FTLX01000007">
    <property type="protein sequence ID" value="SIR37213.1"/>
    <property type="molecule type" value="Genomic_DNA"/>
</dbReference>
<dbReference type="RefSeq" id="WP_045849471.1">
    <property type="nucleotide sequence ID" value="NZ_FTLX01000007.1"/>
</dbReference>
<dbReference type="AlphaFoldDB" id="A0A1N7ADZ4"/>
<proteinExistence type="predicted"/>
<evidence type="ECO:0000313" key="5">
    <source>
        <dbReference type="Proteomes" id="UP000186385"/>
    </source>
</evidence>
<dbReference type="EMBL" id="MWSK01000007">
    <property type="protein sequence ID" value="OXS75785.1"/>
    <property type="molecule type" value="Genomic_DNA"/>
</dbReference>
<comment type="subcellular location">
    <subcellularLocation>
        <location evidence="1">Endomembrane system</location>
        <topology evidence="1">Multi-pass membrane protein</topology>
    </subcellularLocation>
</comment>
<dbReference type="Pfam" id="PF04657">
    <property type="entry name" value="DMT_YdcZ"/>
    <property type="match status" value="1"/>
</dbReference>
<dbReference type="SUPFAM" id="SSF103481">
    <property type="entry name" value="Multidrug resistance efflux transporter EmrE"/>
    <property type="match status" value="1"/>
</dbReference>
<evidence type="ECO:0000313" key="6">
    <source>
        <dbReference type="Proteomes" id="UP000215545"/>
    </source>
</evidence>
<evidence type="ECO:0000313" key="4">
    <source>
        <dbReference type="EMBL" id="SIR37213.1"/>
    </source>
</evidence>
<dbReference type="OrthoDB" id="2382207at2"/>
<feature type="transmembrane region" description="Helical" evidence="2">
    <location>
        <begin position="124"/>
        <end position="143"/>
    </location>
</feature>
<organism evidence="4 5">
    <name type="scientific">Domibacillus enclensis</name>
    <dbReference type="NCBI Taxonomy" id="1017273"/>
    <lineage>
        <taxon>Bacteria</taxon>
        <taxon>Bacillati</taxon>
        <taxon>Bacillota</taxon>
        <taxon>Bacilli</taxon>
        <taxon>Bacillales</taxon>
        <taxon>Bacillaceae</taxon>
        <taxon>Domibacillus</taxon>
    </lineage>
</organism>
<dbReference type="InterPro" id="IPR037185">
    <property type="entry name" value="EmrE-like"/>
</dbReference>
<evidence type="ECO:0000256" key="2">
    <source>
        <dbReference type="SAM" id="Phobius"/>
    </source>
</evidence>
<feature type="transmembrane region" description="Helical" evidence="2">
    <location>
        <begin position="66"/>
        <end position="86"/>
    </location>
</feature>
<feature type="transmembrane region" description="Helical" evidence="2">
    <location>
        <begin position="92"/>
        <end position="112"/>
    </location>
</feature>
<feature type="transmembrane region" description="Helical" evidence="2">
    <location>
        <begin position="32"/>
        <end position="54"/>
    </location>
</feature>
<dbReference type="PANTHER" id="PTHR34821">
    <property type="entry name" value="INNER MEMBRANE PROTEIN YDCZ"/>
    <property type="match status" value="1"/>
</dbReference>
<evidence type="ECO:0000313" key="3">
    <source>
        <dbReference type="EMBL" id="OXS75785.1"/>
    </source>
</evidence>
<keyword evidence="2" id="KW-0472">Membrane</keyword>
<keyword evidence="2" id="KW-1133">Transmembrane helix</keyword>
<dbReference type="InterPro" id="IPR006750">
    <property type="entry name" value="YdcZ"/>
</dbReference>
<evidence type="ECO:0000256" key="1">
    <source>
        <dbReference type="ARBA" id="ARBA00004127"/>
    </source>
</evidence>
<dbReference type="GO" id="GO:0005886">
    <property type="term" value="C:plasma membrane"/>
    <property type="evidence" value="ECO:0007669"/>
    <property type="project" value="TreeGrafter"/>
</dbReference>
<gene>
    <name evidence="3" type="ORF">B1B05_14745</name>
    <name evidence="4" type="ORF">SAMN05443094_107170</name>
</gene>
<protein>
    <submittedName>
        <fullName evidence="4">Transporter family-2 protein</fullName>
    </submittedName>
</protein>
<reference evidence="4 5" key="1">
    <citation type="submission" date="2017-01" db="EMBL/GenBank/DDBJ databases">
        <authorList>
            <person name="Mah S.A."/>
            <person name="Swanson W.J."/>
            <person name="Moy G.W."/>
            <person name="Vacquier V.D."/>
        </authorList>
    </citation>
    <scope>NUCLEOTIDE SEQUENCE [LARGE SCALE GENOMIC DNA]</scope>
    <source>
        <strain evidence="4 5">NIO-1016</strain>
    </source>
</reference>
<reference evidence="6" key="2">
    <citation type="submission" date="2017-03" db="EMBL/GenBank/DDBJ databases">
        <title>Bacillus sp. V-88(T) DSM27956, whole genome shotgun sequencing project.</title>
        <authorList>
            <person name="Dastager S.G."/>
            <person name="Neurgaonkar P.S."/>
            <person name="Dharne M.S."/>
        </authorList>
    </citation>
    <scope>NUCLEOTIDE SEQUENCE [LARGE SCALE GENOMIC DNA]</scope>
    <source>
        <strain evidence="6">DSM 25145</strain>
    </source>
</reference>
<dbReference type="PANTHER" id="PTHR34821:SF3">
    <property type="entry name" value="MEMBRANE PROTEIN"/>
    <property type="match status" value="1"/>
</dbReference>
<sequence length="159" mass="17058">MAIGLFFAVAAGALVGMQNVFNSRVNERTGSWATTALVLGMGFAASLVMGLVFEGAGLFAPKPMEMWFWFSGLIGVGVVTCLVQGMKRLGPTFAVSIMMISQLSFALVWDTFGWMGLEKVPFTWQQLIGVLVIVSGIIVFKLGGAKEPNTETKTKRQAG</sequence>